<feature type="transmembrane region" description="Helical" evidence="6">
    <location>
        <begin position="206"/>
        <end position="224"/>
    </location>
</feature>
<feature type="transmembrane region" description="Helical" evidence="6">
    <location>
        <begin position="154"/>
        <end position="170"/>
    </location>
</feature>
<dbReference type="OrthoDB" id="7390032at2"/>
<sequence>MSRRSATVRNRHRILSPLGLSLSKPILLSRRAFASSREHLFFFTRRREGAKKRRKRGAEAGTVQAGLGRLKGEALGKTARWLVIASLFFGLSYPLIWNLGWPEGLITAWKGAGVALLALAAASEARDGDGWLLAAVLGFGALGDVLLVGSMTTGAIAFIIGHVLAIWLYLRNRRATLAPSQRALALLVVPVSVLIAWSLPVDRAQAPGIAIYALFVAAMAAAAWSSRFPRYRTGIGAMMFLASDLLIFARMGPFEGAIWAGLAIWLLYYVGQVLVYLGVRRTLNSDVAVSAG</sequence>
<protein>
    <submittedName>
        <fullName evidence="7">Lysoplasmalogenase</fullName>
    </submittedName>
</protein>
<evidence type="ECO:0000256" key="2">
    <source>
        <dbReference type="ARBA" id="ARBA00007375"/>
    </source>
</evidence>
<reference evidence="7 8" key="1">
    <citation type="submission" date="2018-09" db="EMBL/GenBank/DDBJ databases">
        <authorList>
            <person name="Zhu H."/>
        </authorList>
    </citation>
    <scope>NUCLEOTIDE SEQUENCE [LARGE SCALE GENOMIC DNA]</scope>
    <source>
        <strain evidence="7 8">K2R01-6</strain>
    </source>
</reference>
<feature type="transmembrane region" description="Helical" evidence="6">
    <location>
        <begin position="231"/>
        <end position="251"/>
    </location>
</feature>
<evidence type="ECO:0000256" key="3">
    <source>
        <dbReference type="ARBA" id="ARBA00022692"/>
    </source>
</evidence>
<dbReference type="GO" id="GO:0016020">
    <property type="term" value="C:membrane"/>
    <property type="evidence" value="ECO:0007669"/>
    <property type="project" value="UniProtKB-SubCell"/>
</dbReference>
<feature type="transmembrane region" description="Helical" evidence="6">
    <location>
        <begin position="182"/>
        <end position="200"/>
    </location>
</feature>
<evidence type="ECO:0000256" key="4">
    <source>
        <dbReference type="ARBA" id="ARBA00022989"/>
    </source>
</evidence>
<accession>A0A418WMX2</accession>
<keyword evidence="4 6" id="KW-1133">Transmembrane helix</keyword>
<dbReference type="AlphaFoldDB" id="A0A418WMX2"/>
<feature type="transmembrane region" description="Helical" evidence="6">
    <location>
        <begin position="79"/>
        <end position="99"/>
    </location>
</feature>
<proteinExistence type="inferred from homology"/>
<dbReference type="Proteomes" id="UP000286100">
    <property type="component" value="Unassembled WGS sequence"/>
</dbReference>
<evidence type="ECO:0000256" key="1">
    <source>
        <dbReference type="ARBA" id="ARBA00004141"/>
    </source>
</evidence>
<evidence type="ECO:0000256" key="5">
    <source>
        <dbReference type="ARBA" id="ARBA00023136"/>
    </source>
</evidence>
<dbReference type="InterPro" id="IPR012506">
    <property type="entry name" value="TMEM86B-like"/>
</dbReference>
<feature type="transmembrane region" description="Helical" evidence="6">
    <location>
        <begin position="257"/>
        <end position="279"/>
    </location>
</feature>
<dbReference type="GO" id="GO:0016787">
    <property type="term" value="F:hydrolase activity"/>
    <property type="evidence" value="ECO:0007669"/>
    <property type="project" value="TreeGrafter"/>
</dbReference>
<comment type="subcellular location">
    <subcellularLocation>
        <location evidence="1">Membrane</location>
        <topology evidence="1">Multi-pass membrane protein</topology>
    </subcellularLocation>
</comment>
<evidence type="ECO:0000313" key="7">
    <source>
        <dbReference type="EMBL" id="RJF91354.1"/>
    </source>
</evidence>
<evidence type="ECO:0000313" key="8">
    <source>
        <dbReference type="Proteomes" id="UP000286100"/>
    </source>
</evidence>
<keyword evidence="3 6" id="KW-0812">Transmembrane</keyword>
<keyword evidence="5 6" id="KW-0472">Membrane</keyword>
<comment type="caution">
    <text evidence="7">The sequence shown here is derived from an EMBL/GenBank/DDBJ whole genome shotgun (WGS) entry which is preliminary data.</text>
</comment>
<keyword evidence="8" id="KW-1185">Reference proteome</keyword>
<dbReference type="PANTHER" id="PTHR31885">
    <property type="entry name" value="GH04784P"/>
    <property type="match status" value="1"/>
</dbReference>
<dbReference type="PANTHER" id="PTHR31885:SF6">
    <property type="entry name" value="GH04784P"/>
    <property type="match status" value="1"/>
</dbReference>
<comment type="similarity">
    <text evidence="2">Belongs to the TMEM86 family.</text>
</comment>
<dbReference type="EMBL" id="QYUM01000003">
    <property type="protein sequence ID" value="RJF91354.1"/>
    <property type="molecule type" value="Genomic_DNA"/>
</dbReference>
<evidence type="ECO:0000256" key="6">
    <source>
        <dbReference type="SAM" id="Phobius"/>
    </source>
</evidence>
<gene>
    <name evidence="7" type="ORF">D3876_14725</name>
</gene>
<name>A0A418WMX2_9SPHN</name>
<dbReference type="Pfam" id="PF07947">
    <property type="entry name" value="YhhN"/>
    <property type="match status" value="1"/>
</dbReference>
<organism evidence="7 8">
    <name type="scientific">Sphingomonas cavernae</name>
    <dbReference type="NCBI Taxonomy" id="2320861"/>
    <lineage>
        <taxon>Bacteria</taxon>
        <taxon>Pseudomonadati</taxon>
        <taxon>Pseudomonadota</taxon>
        <taxon>Alphaproteobacteria</taxon>
        <taxon>Sphingomonadales</taxon>
        <taxon>Sphingomonadaceae</taxon>
        <taxon>Sphingomonas</taxon>
    </lineage>
</organism>